<evidence type="ECO:0000256" key="1">
    <source>
        <dbReference type="SAM" id="MobiDB-lite"/>
    </source>
</evidence>
<evidence type="ECO:0000313" key="2">
    <source>
        <dbReference type="Proteomes" id="UP000694930"/>
    </source>
</evidence>
<proteinExistence type="predicted"/>
<protein>
    <submittedName>
        <fullName evidence="3">Uncharacterized protein LOC107010383 isoform X1</fullName>
    </submittedName>
</protein>
<accession>A0ABM1G2N2</accession>
<dbReference type="PANTHER" id="PTHR34686">
    <property type="entry name" value="MATERNAL EFFECT EMBRYO ARREST PROTEIN"/>
    <property type="match status" value="1"/>
</dbReference>
<organism evidence="2 3">
    <name type="scientific">Solanum pennellii</name>
    <name type="common">Tomato</name>
    <name type="synonym">Lycopersicon pennellii</name>
    <dbReference type="NCBI Taxonomy" id="28526"/>
    <lineage>
        <taxon>Eukaryota</taxon>
        <taxon>Viridiplantae</taxon>
        <taxon>Streptophyta</taxon>
        <taxon>Embryophyta</taxon>
        <taxon>Tracheophyta</taxon>
        <taxon>Spermatophyta</taxon>
        <taxon>Magnoliopsida</taxon>
        <taxon>eudicotyledons</taxon>
        <taxon>Gunneridae</taxon>
        <taxon>Pentapetalae</taxon>
        <taxon>asterids</taxon>
        <taxon>lamiids</taxon>
        <taxon>Solanales</taxon>
        <taxon>Solanaceae</taxon>
        <taxon>Solanoideae</taxon>
        <taxon>Solaneae</taxon>
        <taxon>Solanum</taxon>
        <taxon>Solanum subgen. Lycopersicon</taxon>
    </lineage>
</organism>
<reference evidence="3" key="2">
    <citation type="submission" date="2025-08" db="UniProtKB">
        <authorList>
            <consortium name="RefSeq"/>
        </authorList>
    </citation>
    <scope>IDENTIFICATION</scope>
</reference>
<dbReference type="GeneID" id="107010383"/>
<evidence type="ECO:0000313" key="3">
    <source>
        <dbReference type="RefSeq" id="XP_015065148.1"/>
    </source>
</evidence>
<reference evidence="2" key="1">
    <citation type="journal article" date="2014" name="Nat. Genet.">
        <title>The genome of the stress-tolerant wild tomato species Solanum pennellii.</title>
        <authorList>
            <person name="Bolger A."/>
            <person name="Scossa F."/>
            <person name="Bolger M.E."/>
            <person name="Lanz C."/>
            <person name="Maumus F."/>
            <person name="Tohge T."/>
            <person name="Quesneville H."/>
            <person name="Alseekh S."/>
            <person name="Sorensen I."/>
            <person name="Lichtenstein G."/>
            <person name="Fich E.A."/>
            <person name="Conte M."/>
            <person name="Keller H."/>
            <person name="Schneeberger K."/>
            <person name="Schwacke R."/>
            <person name="Ofner I."/>
            <person name="Vrebalov J."/>
            <person name="Xu Y."/>
            <person name="Osorio S."/>
            <person name="Aflitos S.A."/>
            <person name="Schijlen E."/>
            <person name="Jimenez-Gomez J.M."/>
            <person name="Ryngajllo M."/>
            <person name="Kimura S."/>
            <person name="Kumar R."/>
            <person name="Koenig D."/>
            <person name="Headland L.R."/>
            <person name="Maloof J.N."/>
            <person name="Sinha N."/>
            <person name="van Ham R.C."/>
            <person name="Lankhorst R.K."/>
            <person name="Mao L."/>
            <person name="Vogel A."/>
            <person name="Arsova B."/>
            <person name="Panstruga R."/>
            <person name="Fei Z."/>
            <person name="Rose J.K."/>
            <person name="Zamir D."/>
            <person name="Carrari F."/>
            <person name="Giovannoni J.J."/>
            <person name="Weigel D."/>
            <person name="Usadel B."/>
            <person name="Fernie A.R."/>
        </authorList>
    </citation>
    <scope>NUCLEOTIDE SEQUENCE [LARGE SCALE GENOMIC DNA]</scope>
    <source>
        <strain evidence="2">cv. LA0716</strain>
    </source>
</reference>
<name>A0ABM1G2N2_SOLPN</name>
<sequence length="183" mass="20626">MERHLTVVKPSRSDEVLDEDEQLRIANQVKALFDAQAPKRLAKPNRSEPDSVIPNSPLEDFPIPELDNLRSLQSQGGSFFPETNCSEQDEFVETQYYNELVSIDKQHHTVLYSSLSHETTGSGFIKVVNQTNGNIYDLQLNGGYENGRAKEFKTNPATNDWIPSNDDYQVGFTSSKPSRSESD</sequence>
<dbReference type="PANTHER" id="PTHR34686:SF1">
    <property type="entry name" value="MATERNAL EFFECT EMBRYO ARREST 59"/>
    <property type="match status" value="1"/>
</dbReference>
<dbReference type="RefSeq" id="XP_015065148.1">
    <property type="nucleotide sequence ID" value="XM_015209662.2"/>
</dbReference>
<gene>
    <name evidence="3" type="primary">LOC107010383</name>
</gene>
<dbReference type="Proteomes" id="UP000694930">
    <property type="component" value="Chromosome 2"/>
</dbReference>
<feature type="region of interest" description="Disordered" evidence="1">
    <location>
        <begin position="155"/>
        <end position="183"/>
    </location>
</feature>
<keyword evidence="2" id="KW-1185">Reference proteome</keyword>